<feature type="region of interest" description="Disordered" evidence="5">
    <location>
        <begin position="1"/>
        <end position="34"/>
    </location>
</feature>
<feature type="compositionally biased region" description="Low complexity" evidence="5">
    <location>
        <begin position="16"/>
        <end position="29"/>
    </location>
</feature>
<dbReference type="Pfam" id="PF02770">
    <property type="entry name" value="Acyl-CoA_dh_M"/>
    <property type="match status" value="1"/>
</dbReference>
<dbReference type="InterPro" id="IPR006091">
    <property type="entry name" value="Acyl-CoA_Oxase/DH_mid-dom"/>
</dbReference>
<keyword evidence="4" id="KW-0560">Oxidoreductase</keyword>
<evidence type="ECO:0000313" key="9">
    <source>
        <dbReference type="EMBL" id="OCL02401.1"/>
    </source>
</evidence>
<evidence type="ECO:0000259" key="6">
    <source>
        <dbReference type="Pfam" id="PF00441"/>
    </source>
</evidence>
<dbReference type="AlphaFoldDB" id="A0A8E2EPA0"/>
<dbReference type="OrthoDB" id="10251155at2759"/>
<feature type="domain" description="Adaptive response protein AidB N-terminal" evidence="8">
    <location>
        <begin position="41"/>
        <end position="174"/>
    </location>
</feature>
<organism evidence="9 10">
    <name type="scientific">Glonium stellatum</name>
    <dbReference type="NCBI Taxonomy" id="574774"/>
    <lineage>
        <taxon>Eukaryota</taxon>
        <taxon>Fungi</taxon>
        <taxon>Dikarya</taxon>
        <taxon>Ascomycota</taxon>
        <taxon>Pezizomycotina</taxon>
        <taxon>Dothideomycetes</taxon>
        <taxon>Pleosporomycetidae</taxon>
        <taxon>Gloniales</taxon>
        <taxon>Gloniaceae</taxon>
        <taxon>Glonium</taxon>
    </lineage>
</organism>
<dbReference type="PANTHER" id="PTHR42707:SF2">
    <property type="entry name" value="ACD11 DEHYDROGENASE"/>
    <property type="match status" value="1"/>
</dbReference>
<name>A0A8E2EPA0_9PEZI</name>
<dbReference type="Gene3D" id="2.40.110.20">
    <property type="match status" value="1"/>
</dbReference>
<dbReference type="InterPro" id="IPR052904">
    <property type="entry name" value="Acyl-CoA_dehydrogenase-like"/>
</dbReference>
<dbReference type="InterPro" id="IPR009075">
    <property type="entry name" value="AcylCo_DH/oxidase_C"/>
</dbReference>
<dbReference type="InterPro" id="IPR041504">
    <property type="entry name" value="AidB_N"/>
</dbReference>
<reference evidence="9 10" key="1">
    <citation type="journal article" date="2016" name="Nat. Commun.">
        <title>Ectomycorrhizal ecology is imprinted in the genome of the dominant symbiotic fungus Cenococcum geophilum.</title>
        <authorList>
            <consortium name="DOE Joint Genome Institute"/>
            <person name="Peter M."/>
            <person name="Kohler A."/>
            <person name="Ohm R.A."/>
            <person name="Kuo A."/>
            <person name="Krutzmann J."/>
            <person name="Morin E."/>
            <person name="Arend M."/>
            <person name="Barry K.W."/>
            <person name="Binder M."/>
            <person name="Choi C."/>
            <person name="Clum A."/>
            <person name="Copeland A."/>
            <person name="Grisel N."/>
            <person name="Haridas S."/>
            <person name="Kipfer T."/>
            <person name="LaButti K."/>
            <person name="Lindquist E."/>
            <person name="Lipzen A."/>
            <person name="Maire R."/>
            <person name="Meier B."/>
            <person name="Mihaltcheva S."/>
            <person name="Molinier V."/>
            <person name="Murat C."/>
            <person name="Poggeler S."/>
            <person name="Quandt C.A."/>
            <person name="Sperisen C."/>
            <person name="Tritt A."/>
            <person name="Tisserant E."/>
            <person name="Crous P.W."/>
            <person name="Henrissat B."/>
            <person name="Nehls U."/>
            <person name="Egli S."/>
            <person name="Spatafora J.W."/>
            <person name="Grigoriev I.V."/>
            <person name="Martin F.M."/>
        </authorList>
    </citation>
    <scope>NUCLEOTIDE SEQUENCE [LARGE SCALE GENOMIC DNA]</scope>
    <source>
        <strain evidence="9 10">CBS 207.34</strain>
    </source>
</reference>
<gene>
    <name evidence="9" type="ORF">AOQ84DRAFT_443397</name>
</gene>
<dbReference type="SUPFAM" id="SSF56645">
    <property type="entry name" value="Acyl-CoA dehydrogenase NM domain-like"/>
    <property type="match status" value="1"/>
</dbReference>
<dbReference type="Gene3D" id="6.10.250.600">
    <property type="match status" value="1"/>
</dbReference>
<evidence type="ECO:0000256" key="5">
    <source>
        <dbReference type="SAM" id="MobiDB-lite"/>
    </source>
</evidence>
<keyword evidence="2 4" id="KW-0285">Flavoprotein</keyword>
<sequence>MAKSPPATATAQVFQSEPATHSTPPSSSTDGFFQTPPKLENSFYEDAAYRRIFSFYLPESVQIAVTPDLSRFGSLVLQPSTLAWTADAERNPPYLRAFDTWGRRSNTLITSEGWRKLQDLGIAEGIVAIGYENQFGAYSRLYQFLKYHLWAATSAGVTCPSAMQDGAARLLAVQLARKDIQLGETERRVFETAYQHLTSRNPECAWTSGQWMTERAGGSDVRNTETQATFAPLFTEGSSILDTDGLPLGPWSISGFKWFSSATDSQMTILLAKTPSGALSAFLAPMRRQLPTPPKTELNGLTIQRLKPKLGTRPVPTAELVLTNTRAYLLGNPGQGVKTITTILNLTRIHNAVSAMGTWARGLAVARAFARVRRVGGGALLVDTPAHIHSLARLHLEYRGMLQLAFFGVALLGLAESPADPADSPALSSVRSPAESPALLLLLLRLLTPLAKALTARAAIAGLAECMEALGGVGYLENEDPEWNVARLFRDANVLSIWEGTTDVMAADVVR</sequence>
<evidence type="ECO:0000259" key="7">
    <source>
        <dbReference type="Pfam" id="PF02770"/>
    </source>
</evidence>
<dbReference type="Pfam" id="PF18158">
    <property type="entry name" value="AidB_N"/>
    <property type="match status" value="1"/>
</dbReference>
<evidence type="ECO:0000256" key="1">
    <source>
        <dbReference type="ARBA" id="ARBA00009347"/>
    </source>
</evidence>
<dbReference type="EMBL" id="KV750962">
    <property type="protein sequence ID" value="OCL02401.1"/>
    <property type="molecule type" value="Genomic_DNA"/>
</dbReference>
<feature type="domain" description="Acyl-CoA dehydrogenase/oxidase C-terminal" evidence="6">
    <location>
        <begin position="334"/>
        <end position="510"/>
    </location>
</feature>
<dbReference type="GO" id="GO:0003995">
    <property type="term" value="F:acyl-CoA dehydrogenase activity"/>
    <property type="evidence" value="ECO:0007669"/>
    <property type="project" value="TreeGrafter"/>
</dbReference>
<comment type="similarity">
    <text evidence="1 4">Belongs to the acyl-CoA dehydrogenase family.</text>
</comment>
<evidence type="ECO:0000259" key="8">
    <source>
        <dbReference type="Pfam" id="PF18158"/>
    </source>
</evidence>
<evidence type="ECO:0000256" key="4">
    <source>
        <dbReference type="RuleBase" id="RU362125"/>
    </source>
</evidence>
<dbReference type="Proteomes" id="UP000250140">
    <property type="component" value="Unassembled WGS sequence"/>
</dbReference>
<keyword evidence="10" id="KW-1185">Reference proteome</keyword>
<evidence type="ECO:0000256" key="3">
    <source>
        <dbReference type="ARBA" id="ARBA00022827"/>
    </source>
</evidence>
<comment type="cofactor">
    <cofactor evidence="4">
        <name>FAD</name>
        <dbReference type="ChEBI" id="CHEBI:57692"/>
    </cofactor>
</comment>
<evidence type="ECO:0000313" key="10">
    <source>
        <dbReference type="Proteomes" id="UP000250140"/>
    </source>
</evidence>
<feature type="domain" description="Acyl-CoA oxidase/dehydrogenase middle" evidence="7">
    <location>
        <begin position="210"/>
        <end position="324"/>
    </location>
</feature>
<dbReference type="Pfam" id="PF00441">
    <property type="entry name" value="Acyl-CoA_dh_1"/>
    <property type="match status" value="1"/>
</dbReference>
<accession>A0A8E2EPA0</accession>
<evidence type="ECO:0000256" key="2">
    <source>
        <dbReference type="ARBA" id="ARBA00022630"/>
    </source>
</evidence>
<dbReference type="PANTHER" id="PTHR42707">
    <property type="entry name" value="ACYL-COA DEHYDROGENASE"/>
    <property type="match status" value="1"/>
</dbReference>
<dbReference type="InterPro" id="IPR036250">
    <property type="entry name" value="AcylCo_DH-like_C"/>
</dbReference>
<dbReference type="Gene3D" id="1.20.140.10">
    <property type="entry name" value="Butyryl-CoA Dehydrogenase, subunit A, domain 3"/>
    <property type="match status" value="1"/>
</dbReference>
<feature type="non-terminal residue" evidence="9">
    <location>
        <position position="511"/>
    </location>
</feature>
<protein>
    <submittedName>
        <fullName evidence="9">Acyl-CoA dehydrogenase/oxidase C-terminal</fullName>
    </submittedName>
</protein>
<dbReference type="SUPFAM" id="SSF47203">
    <property type="entry name" value="Acyl-CoA dehydrogenase C-terminal domain-like"/>
    <property type="match status" value="1"/>
</dbReference>
<proteinExistence type="inferred from homology"/>
<dbReference type="InterPro" id="IPR009100">
    <property type="entry name" value="AcylCoA_DH/oxidase_NM_dom_sf"/>
</dbReference>
<keyword evidence="3 4" id="KW-0274">FAD</keyword>